<name>A0A835PMN5_VANPL</name>
<feature type="compositionally biased region" description="Basic and acidic residues" evidence="4">
    <location>
        <begin position="89"/>
        <end position="104"/>
    </location>
</feature>
<reference evidence="5 6" key="1">
    <citation type="journal article" date="2020" name="Nat. Food">
        <title>A phased Vanilla planifolia genome enables genetic improvement of flavour and production.</title>
        <authorList>
            <person name="Hasing T."/>
            <person name="Tang H."/>
            <person name="Brym M."/>
            <person name="Khazi F."/>
            <person name="Huang T."/>
            <person name="Chambers A.H."/>
        </authorList>
    </citation>
    <scope>NUCLEOTIDE SEQUENCE [LARGE SCALE GENOMIC DNA]</scope>
    <source>
        <tissue evidence="5">Leaf</tissue>
    </source>
</reference>
<evidence type="ECO:0000313" key="6">
    <source>
        <dbReference type="Proteomes" id="UP000639772"/>
    </source>
</evidence>
<evidence type="ECO:0000313" key="5">
    <source>
        <dbReference type="EMBL" id="KAG0456801.1"/>
    </source>
</evidence>
<dbReference type="Gene3D" id="1.10.10.60">
    <property type="entry name" value="Homeodomain-like"/>
    <property type="match status" value="1"/>
</dbReference>
<proteinExistence type="predicted"/>
<dbReference type="InterPro" id="IPR009057">
    <property type="entry name" value="Homeodomain-like_sf"/>
</dbReference>
<evidence type="ECO:0000256" key="1">
    <source>
        <dbReference type="ARBA" id="ARBA00023015"/>
    </source>
</evidence>
<dbReference type="InterPro" id="IPR044841">
    <property type="entry name" value="LUX/BOA-like"/>
</dbReference>
<keyword evidence="1" id="KW-0805">Transcription regulation</keyword>
<organism evidence="5 6">
    <name type="scientific">Vanilla planifolia</name>
    <name type="common">Vanilla</name>
    <dbReference type="NCBI Taxonomy" id="51239"/>
    <lineage>
        <taxon>Eukaryota</taxon>
        <taxon>Viridiplantae</taxon>
        <taxon>Streptophyta</taxon>
        <taxon>Embryophyta</taxon>
        <taxon>Tracheophyta</taxon>
        <taxon>Spermatophyta</taxon>
        <taxon>Magnoliopsida</taxon>
        <taxon>Liliopsida</taxon>
        <taxon>Asparagales</taxon>
        <taxon>Orchidaceae</taxon>
        <taxon>Vanilloideae</taxon>
        <taxon>Vanilleae</taxon>
        <taxon>Vanilla</taxon>
    </lineage>
</organism>
<dbReference type="PANTHER" id="PTHR31442">
    <property type="entry name" value="HOMEODOMAIN-LIKE SUPERFAMILY PROTEIN-RELATED"/>
    <property type="match status" value="1"/>
</dbReference>
<keyword evidence="2" id="KW-0804">Transcription</keyword>
<dbReference type="SUPFAM" id="SSF46689">
    <property type="entry name" value="Homeodomain-like"/>
    <property type="match status" value="1"/>
</dbReference>
<protein>
    <submittedName>
        <fullName evidence="5">Uncharacterized protein</fullName>
    </submittedName>
</protein>
<dbReference type="GO" id="GO:0003700">
    <property type="term" value="F:DNA-binding transcription factor activity"/>
    <property type="evidence" value="ECO:0007669"/>
    <property type="project" value="InterPro"/>
</dbReference>
<dbReference type="EMBL" id="JADCNM010000013">
    <property type="protein sequence ID" value="KAG0456801.1"/>
    <property type="molecule type" value="Genomic_DNA"/>
</dbReference>
<dbReference type="NCBIfam" id="TIGR01557">
    <property type="entry name" value="myb_SHAQKYF"/>
    <property type="match status" value="1"/>
</dbReference>
<dbReference type="Proteomes" id="UP000639772">
    <property type="component" value="Chromosome 13"/>
</dbReference>
<accession>A0A835PMN5</accession>
<dbReference type="PANTHER" id="PTHR31442:SF29">
    <property type="entry name" value="HOMEODOMAIN-LIKE SUPERFAMILY PROTEIN"/>
    <property type="match status" value="1"/>
</dbReference>
<sequence length="104" mass="11590">MMNYVGGAHIFQGDNSNGGWPDKAVSDWPSSDGTGIRVLLVDEDEGSLVVKALMLELCDFEAATPKQVLQLMNVPGLTRDNNISSHMQKYREKLKREEPKRENA</sequence>
<evidence type="ECO:0000256" key="3">
    <source>
        <dbReference type="ARBA" id="ARBA00023242"/>
    </source>
</evidence>
<feature type="region of interest" description="Disordered" evidence="4">
    <location>
        <begin position="80"/>
        <end position="104"/>
    </location>
</feature>
<dbReference type="GO" id="GO:0003677">
    <property type="term" value="F:DNA binding"/>
    <property type="evidence" value="ECO:0007669"/>
    <property type="project" value="InterPro"/>
</dbReference>
<gene>
    <name evidence="5" type="ORF">HPP92_024589</name>
</gene>
<dbReference type="GO" id="GO:0005634">
    <property type="term" value="C:nucleus"/>
    <property type="evidence" value="ECO:0007669"/>
    <property type="project" value="TreeGrafter"/>
</dbReference>
<evidence type="ECO:0000256" key="2">
    <source>
        <dbReference type="ARBA" id="ARBA00023163"/>
    </source>
</evidence>
<keyword evidence="3" id="KW-0539">Nucleus</keyword>
<evidence type="ECO:0000256" key="4">
    <source>
        <dbReference type="SAM" id="MobiDB-lite"/>
    </source>
</evidence>
<comment type="caution">
    <text evidence="5">The sequence shown here is derived from an EMBL/GenBank/DDBJ whole genome shotgun (WGS) entry which is preliminary data.</text>
</comment>
<dbReference type="InterPro" id="IPR006447">
    <property type="entry name" value="Myb_dom_plants"/>
</dbReference>
<dbReference type="AlphaFoldDB" id="A0A835PMN5"/>